<dbReference type="Pfam" id="PF00089">
    <property type="entry name" value="Trypsin"/>
    <property type="match status" value="1"/>
</dbReference>
<dbReference type="InterPro" id="IPR026906">
    <property type="entry name" value="LRR_5"/>
</dbReference>
<evidence type="ECO:0000256" key="3">
    <source>
        <dbReference type="ARBA" id="ARBA00023157"/>
    </source>
</evidence>
<comment type="similarity">
    <text evidence="4">Belongs to the peptidase S1 family. CLIP subfamily.</text>
</comment>
<evidence type="ECO:0000313" key="7">
    <source>
        <dbReference type="EMBL" id="KAJ6645572.1"/>
    </source>
</evidence>
<dbReference type="InterPro" id="IPR032675">
    <property type="entry name" value="LRR_dom_sf"/>
</dbReference>
<dbReference type="Gene3D" id="2.40.10.10">
    <property type="entry name" value="Trypsin-like serine proteases"/>
    <property type="match status" value="1"/>
</dbReference>
<evidence type="ECO:0000256" key="2">
    <source>
        <dbReference type="ARBA" id="ARBA00022737"/>
    </source>
</evidence>
<evidence type="ECO:0000313" key="8">
    <source>
        <dbReference type="Proteomes" id="UP001151699"/>
    </source>
</evidence>
<dbReference type="Proteomes" id="UP001151699">
    <property type="component" value="Chromosome A"/>
</dbReference>
<dbReference type="Gene3D" id="3.80.10.10">
    <property type="entry name" value="Ribonuclease Inhibitor"/>
    <property type="match status" value="2"/>
</dbReference>
<dbReference type="InterPro" id="IPR009003">
    <property type="entry name" value="Peptidase_S1_PA"/>
</dbReference>
<sequence length="770" mass="89011">MFFIETTLQLHRKMSSLRTSTVFLVFAFLAFIHIKGKRAKHASCGRQTPSTNSMMNQTFDAGSWPWHAAIYYQKKYQCVATLISENSVVTSGHCVANDLPTEVEVRLGSSKFLESETAMQSFGVVKIFLHPNYDEETFNNDIAILRLSTYAVYNEFIQPICLWPSDQTNLSEFVGKDGTVIRWEITETNEPSMSLQEVSMRIISHMDCLGSDLRPYISTTNFCARLPNDTNISELNSGGSLIYRGNDELYYIRGIVSVAPIFNSTRHNALFTDVAQYLPWIEDMKNKCEKVARCEMFRYRCYITVTLNEPNCKIIFTTDFYNQNSAALVLSLNSMFQPDLSDAAVKFKHLKEVKIIVEFEEVLDRSTITPLKNIEFLSIVLPNGGEIPAHTFDDLTNLLKIKIQYNRFTDDGLFEKLLNLEEMVLSLSNLQTLPERLFKNNSKLKLIDLSYNRIKNLSEHLFEEQQNLEVLEINVNELSTLPENIFTNNPNLKEISLYRNNINNLPRLLFRNNTKLRKVFCAVNEITEIPEDLFKENRDLEILDIKSNKLTILPEHLFRNQAKLKKIVFSYNKIIEIPGDFLKENHDLEELYIGQNKLTMLPENLIKNNRKLHEISFESNNIREIPEDIFKENRDLEKIDFGLNKLTILPENLLRNNPKLREISFAANNIVEIPEDFFKGNRDLNTLYFSLNKLTTLPENLFINNQKLIGADFNSNNIVKIAINFQKIPNLHYLSLESNACINEYCHMINFCGTASLSEMQRKLRDKCPV</sequence>
<evidence type="ECO:0000259" key="6">
    <source>
        <dbReference type="PROSITE" id="PS50240"/>
    </source>
</evidence>
<dbReference type="OrthoDB" id="7215686at2759"/>
<organism evidence="7 8">
    <name type="scientific">Pseudolycoriella hygida</name>
    <dbReference type="NCBI Taxonomy" id="35572"/>
    <lineage>
        <taxon>Eukaryota</taxon>
        <taxon>Metazoa</taxon>
        <taxon>Ecdysozoa</taxon>
        <taxon>Arthropoda</taxon>
        <taxon>Hexapoda</taxon>
        <taxon>Insecta</taxon>
        <taxon>Pterygota</taxon>
        <taxon>Neoptera</taxon>
        <taxon>Endopterygota</taxon>
        <taxon>Diptera</taxon>
        <taxon>Nematocera</taxon>
        <taxon>Sciaroidea</taxon>
        <taxon>Sciaridae</taxon>
        <taxon>Pseudolycoriella</taxon>
    </lineage>
</organism>
<dbReference type="FunFam" id="3.80.10.10:FF:001164">
    <property type="entry name" value="GH01279p"/>
    <property type="match status" value="1"/>
</dbReference>
<reference evidence="7" key="1">
    <citation type="submission" date="2022-07" db="EMBL/GenBank/DDBJ databases">
        <authorList>
            <person name="Trinca V."/>
            <person name="Uliana J.V.C."/>
            <person name="Torres T.T."/>
            <person name="Ward R.J."/>
            <person name="Monesi N."/>
        </authorList>
    </citation>
    <scope>NUCLEOTIDE SEQUENCE</scope>
    <source>
        <strain evidence="7">HSMRA1968</strain>
        <tissue evidence="7">Whole embryos</tissue>
    </source>
</reference>
<keyword evidence="7" id="KW-0378">Hydrolase</keyword>
<feature type="coiled-coil region" evidence="5">
    <location>
        <begin position="454"/>
        <end position="481"/>
    </location>
</feature>
<dbReference type="SMART" id="SM00364">
    <property type="entry name" value="LRR_BAC"/>
    <property type="match status" value="6"/>
</dbReference>
<dbReference type="InterPro" id="IPR003591">
    <property type="entry name" value="Leu-rich_rpt_typical-subtyp"/>
</dbReference>
<keyword evidence="3" id="KW-1015">Disulfide bond</keyword>
<dbReference type="InterPro" id="IPR001254">
    <property type="entry name" value="Trypsin_dom"/>
</dbReference>
<accession>A0A9Q0N867</accession>
<keyword evidence="7" id="KW-0121">Carboxypeptidase</keyword>
<dbReference type="InterPro" id="IPR050333">
    <property type="entry name" value="SLRP"/>
</dbReference>
<dbReference type="PANTHER" id="PTHR45712">
    <property type="entry name" value="AGAP008170-PA"/>
    <property type="match status" value="1"/>
</dbReference>
<keyword evidence="1" id="KW-0433">Leucine-rich repeat</keyword>
<dbReference type="SUPFAM" id="SSF50494">
    <property type="entry name" value="Trypsin-like serine proteases"/>
    <property type="match status" value="1"/>
</dbReference>
<dbReference type="GO" id="GO:0006508">
    <property type="term" value="P:proteolysis"/>
    <property type="evidence" value="ECO:0007669"/>
    <property type="project" value="InterPro"/>
</dbReference>
<feature type="domain" description="Peptidase S1" evidence="6">
    <location>
        <begin position="34"/>
        <end position="286"/>
    </location>
</feature>
<dbReference type="SMART" id="SM00020">
    <property type="entry name" value="Tryp_SPc"/>
    <property type="match status" value="1"/>
</dbReference>
<keyword evidence="8" id="KW-1185">Reference proteome</keyword>
<keyword evidence="7" id="KW-0645">Protease</keyword>
<dbReference type="PANTHER" id="PTHR45712:SF22">
    <property type="entry name" value="INSULIN-LIKE GROWTH FACTOR-BINDING PROTEIN COMPLEX ACID LABILE SUBUNIT"/>
    <property type="match status" value="1"/>
</dbReference>
<dbReference type="InterPro" id="IPR001611">
    <property type="entry name" value="Leu-rich_rpt"/>
</dbReference>
<dbReference type="PROSITE" id="PS50240">
    <property type="entry name" value="TRYPSIN_DOM"/>
    <property type="match status" value="1"/>
</dbReference>
<dbReference type="GO" id="GO:0004180">
    <property type="term" value="F:carboxypeptidase activity"/>
    <property type="evidence" value="ECO:0007669"/>
    <property type="project" value="UniProtKB-KW"/>
</dbReference>
<keyword evidence="2" id="KW-0677">Repeat</keyword>
<gene>
    <name evidence="7" type="primary">Cpn2_0</name>
    <name evidence="7" type="ORF">Bhyg_00778</name>
</gene>
<dbReference type="FunFam" id="2.40.10.10:FF:000068">
    <property type="entry name" value="transmembrane protease serine 2"/>
    <property type="match status" value="1"/>
</dbReference>
<dbReference type="InterPro" id="IPR043504">
    <property type="entry name" value="Peptidase_S1_PA_chymotrypsin"/>
</dbReference>
<dbReference type="EMBL" id="WJQU01000001">
    <property type="protein sequence ID" value="KAJ6645572.1"/>
    <property type="molecule type" value="Genomic_DNA"/>
</dbReference>
<evidence type="ECO:0000256" key="1">
    <source>
        <dbReference type="ARBA" id="ARBA00022614"/>
    </source>
</evidence>
<dbReference type="PROSITE" id="PS51450">
    <property type="entry name" value="LRR"/>
    <property type="match status" value="2"/>
</dbReference>
<dbReference type="CDD" id="cd00190">
    <property type="entry name" value="Tryp_SPc"/>
    <property type="match status" value="1"/>
</dbReference>
<protein>
    <submittedName>
        <fullName evidence="7">Carboxypeptidase N subunit 2</fullName>
    </submittedName>
</protein>
<evidence type="ECO:0000256" key="4">
    <source>
        <dbReference type="ARBA" id="ARBA00024195"/>
    </source>
</evidence>
<comment type="caution">
    <text evidence="7">The sequence shown here is derived from an EMBL/GenBank/DDBJ whole genome shotgun (WGS) entry which is preliminary data.</text>
</comment>
<dbReference type="SUPFAM" id="SSF52058">
    <property type="entry name" value="L domain-like"/>
    <property type="match status" value="2"/>
</dbReference>
<keyword evidence="5" id="KW-0175">Coiled coil</keyword>
<dbReference type="GO" id="GO:0004252">
    <property type="term" value="F:serine-type endopeptidase activity"/>
    <property type="evidence" value="ECO:0007669"/>
    <property type="project" value="InterPro"/>
</dbReference>
<evidence type="ECO:0000256" key="5">
    <source>
        <dbReference type="SAM" id="Coils"/>
    </source>
</evidence>
<dbReference type="SMART" id="SM00369">
    <property type="entry name" value="LRR_TYP"/>
    <property type="match status" value="10"/>
</dbReference>
<proteinExistence type="inferred from homology"/>
<dbReference type="AlphaFoldDB" id="A0A9Q0N867"/>
<name>A0A9Q0N867_9DIPT</name>
<dbReference type="Pfam" id="PF13306">
    <property type="entry name" value="LRR_5"/>
    <property type="match status" value="2"/>
</dbReference>